<dbReference type="InterPro" id="IPR006427">
    <property type="entry name" value="Portal_HK97"/>
</dbReference>
<sequence>MGKIARFFFGTPTKEAVEQSPEAESNLDPQAMSINELVDMLGVGLTAAGEQVTETTALKVTTVYRCIELIGSSIKVLPFNVHERKGDAHQPIDHDYNWLFNCRANIDMTSSDAWQFLITSKFTHGDGFAELIRASYRSSKVIGWLPLHPDRVDPFRDKLTGIKYYRVTRENGEQEVLDQADVIQLTSLGYDGLRSPSPITYAASEAIGTAIAGQKWSGKFFEEGATFDYALSTDAKMTRIQLKDVKDTVIARDKNSRMPLVLSGGLKPAQLTINPRDAEILASRLFTIEEICRIFGVFPFMVGHTNKSTSWQSGLESMGSTFVRYTLLSHLTQIEQEFNYKLWPARSKRFLDHNTSQLERGDMKSRFDAYRSALGRAGEPGWMSVNEVRKRENMAPDADGDKLFVPDASDNTLEKNTDTGSADKGEQANAQK</sequence>
<dbReference type="AlphaFoldDB" id="Q6LSG0"/>
<accession>Q6LSG0</accession>
<dbReference type="HOGENOM" id="CLU_033789_0_0_6"/>
<proteinExistence type="predicted"/>
<dbReference type="InterPro" id="IPR006944">
    <property type="entry name" value="Phage/GTA_portal"/>
</dbReference>
<dbReference type="Proteomes" id="UP000000593">
    <property type="component" value="Chromosome 1"/>
</dbReference>
<feature type="compositionally biased region" description="Basic and acidic residues" evidence="1">
    <location>
        <begin position="412"/>
        <end position="426"/>
    </location>
</feature>
<reference evidence="3" key="1">
    <citation type="journal article" date="2005" name="Science">
        <title>Life at depth: Photobacterium profundum genome sequence and expression analysis.</title>
        <authorList>
            <person name="Vezzi A."/>
            <person name="Campanaro S."/>
            <person name="D'Angelo M."/>
            <person name="Simonato F."/>
            <person name="Vitulo N."/>
            <person name="Lauro F.M."/>
            <person name="Cestaro A."/>
            <person name="Malacrida G."/>
            <person name="Simionati B."/>
            <person name="Cannata N."/>
            <person name="Romualdi C."/>
            <person name="Bartlett D.H."/>
            <person name="Valle G."/>
        </authorList>
    </citation>
    <scope>NUCLEOTIDE SEQUENCE [LARGE SCALE GENOMIC DNA]</scope>
    <source>
        <strain evidence="3">ATCC BAA-1253 / SS9</strain>
    </source>
</reference>
<evidence type="ECO:0000256" key="1">
    <source>
        <dbReference type="SAM" id="MobiDB-lite"/>
    </source>
</evidence>
<feature type="compositionally biased region" description="Basic and acidic residues" evidence="1">
    <location>
        <begin position="392"/>
        <end position="404"/>
    </location>
</feature>
<dbReference type="NCBIfam" id="TIGR01537">
    <property type="entry name" value="portal_HK97"/>
    <property type="match status" value="1"/>
</dbReference>
<evidence type="ECO:0000313" key="3">
    <source>
        <dbReference type="Proteomes" id="UP000000593"/>
    </source>
</evidence>
<dbReference type="EMBL" id="CR378667">
    <property type="protein sequence ID" value="CAG19766.1"/>
    <property type="molecule type" value="Genomic_DNA"/>
</dbReference>
<feature type="region of interest" description="Disordered" evidence="1">
    <location>
        <begin position="392"/>
        <end position="432"/>
    </location>
</feature>
<organism evidence="2 3">
    <name type="scientific">Photobacterium profundum (strain SS9)</name>
    <dbReference type="NCBI Taxonomy" id="298386"/>
    <lineage>
        <taxon>Bacteria</taxon>
        <taxon>Pseudomonadati</taxon>
        <taxon>Pseudomonadota</taxon>
        <taxon>Gammaproteobacteria</taxon>
        <taxon>Vibrionales</taxon>
        <taxon>Vibrionaceae</taxon>
        <taxon>Photobacterium</taxon>
    </lineage>
</organism>
<dbReference type="RefSeq" id="WP_011218092.1">
    <property type="nucleotide sequence ID" value="NC_006370.1"/>
</dbReference>
<evidence type="ECO:0000313" key="2">
    <source>
        <dbReference type="EMBL" id="CAG19766.1"/>
    </source>
</evidence>
<dbReference type="Pfam" id="PF04860">
    <property type="entry name" value="Phage_portal"/>
    <property type="match status" value="1"/>
</dbReference>
<gene>
    <name evidence="2" type="ordered locus">PBPRA1355</name>
</gene>
<name>Q6LSG0_PHOPR</name>
<dbReference type="KEGG" id="ppr:PBPRA1355"/>
<dbReference type="eggNOG" id="COG4695">
    <property type="taxonomic scope" value="Bacteria"/>
</dbReference>
<dbReference type="STRING" id="298386.PBPRA1355"/>
<keyword evidence="3" id="KW-1185">Reference proteome</keyword>
<protein>
    <submittedName>
        <fullName evidence="2">Hypothetical phage portal protein</fullName>
    </submittedName>
</protein>